<reference evidence="2" key="1">
    <citation type="submission" date="2020-08" db="EMBL/GenBank/DDBJ databases">
        <title>Multicomponent nature underlies the extraordinary mechanical properties of spider dragline silk.</title>
        <authorList>
            <person name="Kono N."/>
            <person name="Nakamura H."/>
            <person name="Mori M."/>
            <person name="Yoshida Y."/>
            <person name="Ohtoshi R."/>
            <person name="Malay A.D."/>
            <person name="Moran D.A.P."/>
            <person name="Tomita M."/>
            <person name="Numata K."/>
            <person name="Arakawa K."/>
        </authorList>
    </citation>
    <scope>NUCLEOTIDE SEQUENCE</scope>
</reference>
<evidence type="ECO:0000313" key="3">
    <source>
        <dbReference type="Proteomes" id="UP000886998"/>
    </source>
</evidence>
<proteinExistence type="predicted"/>
<evidence type="ECO:0000256" key="1">
    <source>
        <dbReference type="SAM" id="MobiDB-lite"/>
    </source>
</evidence>
<feature type="region of interest" description="Disordered" evidence="1">
    <location>
        <begin position="61"/>
        <end position="80"/>
    </location>
</feature>
<dbReference type="OrthoDB" id="6435370at2759"/>
<organism evidence="2 3">
    <name type="scientific">Trichonephila inaurata madagascariensis</name>
    <dbReference type="NCBI Taxonomy" id="2747483"/>
    <lineage>
        <taxon>Eukaryota</taxon>
        <taxon>Metazoa</taxon>
        <taxon>Ecdysozoa</taxon>
        <taxon>Arthropoda</taxon>
        <taxon>Chelicerata</taxon>
        <taxon>Arachnida</taxon>
        <taxon>Araneae</taxon>
        <taxon>Araneomorphae</taxon>
        <taxon>Entelegynae</taxon>
        <taxon>Araneoidea</taxon>
        <taxon>Nephilidae</taxon>
        <taxon>Trichonephila</taxon>
        <taxon>Trichonephila inaurata</taxon>
    </lineage>
</organism>
<name>A0A8X7C7H3_9ARAC</name>
<dbReference type="EMBL" id="BMAV01012213">
    <property type="protein sequence ID" value="GFY58695.1"/>
    <property type="molecule type" value="Genomic_DNA"/>
</dbReference>
<protein>
    <submittedName>
        <fullName evidence="2">Uncharacterized protein</fullName>
    </submittedName>
</protein>
<dbReference type="Proteomes" id="UP000886998">
    <property type="component" value="Unassembled WGS sequence"/>
</dbReference>
<accession>A0A8X7C7H3</accession>
<sequence length="80" mass="8777">MDDVLCGAASLMEAKTLKNQLSGILQIGGMQLHKWVSSHPELVSSIIGDYDFENLIETKTLGSRPGSHERTGLFSKSQWS</sequence>
<evidence type="ECO:0000313" key="2">
    <source>
        <dbReference type="EMBL" id="GFY58695.1"/>
    </source>
</evidence>
<keyword evidence="3" id="KW-1185">Reference proteome</keyword>
<dbReference type="AlphaFoldDB" id="A0A8X7C7H3"/>
<gene>
    <name evidence="2" type="ORF">TNIN_195251</name>
</gene>
<comment type="caution">
    <text evidence="2">The sequence shown here is derived from an EMBL/GenBank/DDBJ whole genome shotgun (WGS) entry which is preliminary data.</text>
</comment>